<dbReference type="HAMAP" id="MF_00003">
    <property type="entry name" value="RbfA"/>
    <property type="match status" value="1"/>
</dbReference>
<comment type="function">
    <text evidence="2">One of several proteins that assist in the late maturation steps of the functional core of the 30S ribosomal subunit. Associates with free 30S ribosomal subunits (but not with 30S subunits that are part of 70S ribosomes or polysomes). Required for efficient processing of 16S rRNA. May interact with the 5'-terminal helix region of 16S rRNA.</text>
</comment>
<evidence type="ECO:0000256" key="1">
    <source>
        <dbReference type="ARBA" id="ARBA00022517"/>
    </source>
</evidence>
<sequence length="123" mass="13820">MRNKPKTGGRPLRVGDQIQRDLAELLQFEVKDPRIGLITLTGVEVSPDYSHAKVYFTTLAEDAKIDEVIAGLNAARGYLRRELGRRISIFQTPELHFIHDQSIARGAHLSELIDQAVKDKAQD</sequence>
<organism evidence="3 4">
    <name type="scientific">Piscinibacterium candidicorallinum</name>
    <dbReference type="NCBI Taxonomy" id="1793872"/>
    <lineage>
        <taxon>Bacteria</taxon>
        <taxon>Pseudomonadati</taxon>
        <taxon>Pseudomonadota</taxon>
        <taxon>Betaproteobacteria</taxon>
        <taxon>Burkholderiales</taxon>
        <taxon>Piscinibacterium</taxon>
    </lineage>
</organism>
<dbReference type="Gene3D" id="3.30.300.20">
    <property type="match status" value="1"/>
</dbReference>
<dbReference type="Proteomes" id="UP001595556">
    <property type="component" value="Unassembled WGS sequence"/>
</dbReference>
<accession>A0ABV7H5V4</accession>
<dbReference type="InterPro" id="IPR015946">
    <property type="entry name" value="KH_dom-like_a/b"/>
</dbReference>
<reference evidence="4" key="1">
    <citation type="journal article" date="2019" name="Int. J. Syst. Evol. Microbiol.">
        <title>The Global Catalogue of Microorganisms (GCM) 10K type strain sequencing project: providing services to taxonomists for standard genome sequencing and annotation.</title>
        <authorList>
            <consortium name="The Broad Institute Genomics Platform"/>
            <consortium name="The Broad Institute Genome Sequencing Center for Infectious Disease"/>
            <person name="Wu L."/>
            <person name="Ma J."/>
        </authorList>
    </citation>
    <scope>NUCLEOTIDE SEQUENCE [LARGE SCALE GENOMIC DNA]</scope>
    <source>
        <strain evidence="4">KCTC 52168</strain>
    </source>
</reference>
<dbReference type="InterPro" id="IPR023799">
    <property type="entry name" value="RbfA_dom_sf"/>
</dbReference>
<dbReference type="PANTHER" id="PTHR33515:SF1">
    <property type="entry name" value="RIBOSOME-BINDING FACTOR A, CHLOROPLASTIC-RELATED"/>
    <property type="match status" value="1"/>
</dbReference>
<keyword evidence="1 2" id="KW-0690">Ribosome biogenesis</keyword>
<dbReference type="InterPro" id="IPR000238">
    <property type="entry name" value="RbfA"/>
</dbReference>
<dbReference type="PROSITE" id="PS01319">
    <property type="entry name" value="RBFA"/>
    <property type="match status" value="1"/>
</dbReference>
<dbReference type="RefSeq" id="WP_377302345.1">
    <property type="nucleotide sequence ID" value="NZ_CP180191.1"/>
</dbReference>
<protein>
    <recommendedName>
        <fullName evidence="2">Ribosome-binding factor A</fullName>
    </recommendedName>
</protein>
<comment type="caution">
    <text evidence="3">The sequence shown here is derived from an EMBL/GenBank/DDBJ whole genome shotgun (WGS) entry which is preliminary data.</text>
</comment>
<dbReference type="SUPFAM" id="SSF89919">
    <property type="entry name" value="Ribosome-binding factor A, RbfA"/>
    <property type="match status" value="1"/>
</dbReference>
<name>A0ABV7H5V4_9BURK</name>
<dbReference type="Pfam" id="PF02033">
    <property type="entry name" value="RBFA"/>
    <property type="match status" value="1"/>
</dbReference>
<dbReference type="PANTHER" id="PTHR33515">
    <property type="entry name" value="RIBOSOME-BINDING FACTOR A, CHLOROPLASTIC-RELATED"/>
    <property type="match status" value="1"/>
</dbReference>
<proteinExistence type="inferred from homology"/>
<gene>
    <name evidence="2 3" type="primary">rbfA</name>
    <name evidence="3" type="ORF">ACFOEN_06985</name>
</gene>
<dbReference type="InterPro" id="IPR020053">
    <property type="entry name" value="Ribosome-bd_factorA_CS"/>
</dbReference>
<comment type="subcellular location">
    <subcellularLocation>
        <location evidence="2">Cytoplasm</location>
    </subcellularLocation>
</comment>
<evidence type="ECO:0000313" key="4">
    <source>
        <dbReference type="Proteomes" id="UP001595556"/>
    </source>
</evidence>
<evidence type="ECO:0000313" key="3">
    <source>
        <dbReference type="EMBL" id="MFC3147382.1"/>
    </source>
</evidence>
<keyword evidence="4" id="KW-1185">Reference proteome</keyword>
<dbReference type="EMBL" id="JBHRTI010000003">
    <property type="protein sequence ID" value="MFC3147382.1"/>
    <property type="molecule type" value="Genomic_DNA"/>
</dbReference>
<dbReference type="NCBIfam" id="TIGR00082">
    <property type="entry name" value="rbfA"/>
    <property type="match status" value="1"/>
</dbReference>
<comment type="subunit">
    <text evidence="2">Monomer. Binds 30S ribosomal subunits, but not 50S ribosomal subunits or 70S ribosomes.</text>
</comment>
<evidence type="ECO:0000256" key="2">
    <source>
        <dbReference type="HAMAP-Rule" id="MF_00003"/>
    </source>
</evidence>
<keyword evidence="2" id="KW-0963">Cytoplasm</keyword>
<comment type="similarity">
    <text evidence="2">Belongs to the RbfA family.</text>
</comment>